<feature type="transmembrane region" description="Helical" evidence="1">
    <location>
        <begin position="7"/>
        <end position="28"/>
    </location>
</feature>
<dbReference type="Proteomes" id="UP000694523">
    <property type="component" value="Unplaced"/>
</dbReference>
<name>A0A8C6SJD6_9GOBI</name>
<protein>
    <submittedName>
        <fullName evidence="2">Uncharacterized protein</fullName>
    </submittedName>
</protein>
<evidence type="ECO:0000313" key="2">
    <source>
        <dbReference type="Ensembl" id="ENSNMLP00000007643.1"/>
    </source>
</evidence>
<sequence length="72" mass="8072">MSKQKTVYLTICVVVFLEIILSILDSFWSQVLPFCYNVYICDTGHICVGWGVSSPSFGDHSIFSCFVLVLSD</sequence>
<accession>A0A8C6SJD6</accession>
<evidence type="ECO:0000313" key="3">
    <source>
        <dbReference type="Proteomes" id="UP000694523"/>
    </source>
</evidence>
<organism evidence="2 3">
    <name type="scientific">Neogobius melanostomus</name>
    <name type="common">round goby</name>
    <dbReference type="NCBI Taxonomy" id="47308"/>
    <lineage>
        <taxon>Eukaryota</taxon>
        <taxon>Metazoa</taxon>
        <taxon>Chordata</taxon>
        <taxon>Craniata</taxon>
        <taxon>Vertebrata</taxon>
        <taxon>Euteleostomi</taxon>
        <taxon>Actinopterygii</taxon>
        <taxon>Neopterygii</taxon>
        <taxon>Teleostei</taxon>
        <taxon>Neoteleostei</taxon>
        <taxon>Acanthomorphata</taxon>
        <taxon>Gobiaria</taxon>
        <taxon>Gobiiformes</taxon>
        <taxon>Gobioidei</taxon>
        <taxon>Gobiidae</taxon>
        <taxon>Benthophilinae</taxon>
        <taxon>Neogobiini</taxon>
        <taxon>Neogobius</taxon>
    </lineage>
</organism>
<keyword evidence="1" id="KW-0812">Transmembrane</keyword>
<reference evidence="2" key="2">
    <citation type="submission" date="2025-09" db="UniProtKB">
        <authorList>
            <consortium name="Ensembl"/>
        </authorList>
    </citation>
    <scope>IDENTIFICATION</scope>
</reference>
<keyword evidence="1" id="KW-0472">Membrane</keyword>
<reference evidence="2" key="1">
    <citation type="submission" date="2025-08" db="UniProtKB">
        <authorList>
            <consortium name="Ensembl"/>
        </authorList>
    </citation>
    <scope>IDENTIFICATION</scope>
</reference>
<keyword evidence="3" id="KW-1185">Reference proteome</keyword>
<proteinExistence type="predicted"/>
<evidence type="ECO:0000256" key="1">
    <source>
        <dbReference type="SAM" id="Phobius"/>
    </source>
</evidence>
<dbReference type="AlphaFoldDB" id="A0A8C6SJD6"/>
<dbReference type="Ensembl" id="ENSNMLT00000008704.1">
    <property type="protein sequence ID" value="ENSNMLP00000007643.1"/>
    <property type="gene ID" value="ENSNMLG00000005483.1"/>
</dbReference>
<keyword evidence="1" id="KW-1133">Transmembrane helix</keyword>